<gene>
    <name evidence="1" type="ORF">TIFTF001_039335</name>
</gene>
<sequence>MLECRGCRVEISVRVRSKIITICRGADFLCPSFTNNSISWISFTDSASSSFLDTVDLPTLDQLAMTLFVQRRRQLEQVVQNSYGLEESKQSSTALRTTTVIDPYFVHDIKQLFVKMVYAYAFPKVLRRSHPTRLPYHHPIRLPQHPLEMEMKMLCLLITPKCVQKQAVDCSIIRTVGLTRR</sequence>
<proteinExistence type="predicted"/>
<reference evidence="1" key="1">
    <citation type="submission" date="2023-07" db="EMBL/GenBank/DDBJ databases">
        <title>draft genome sequence of fig (Ficus carica).</title>
        <authorList>
            <person name="Takahashi T."/>
            <person name="Nishimura K."/>
        </authorList>
    </citation>
    <scope>NUCLEOTIDE SEQUENCE</scope>
</reference>
<comment type="caution">
    <text evidence="1">The sequence shown here is derived from an EMBL/GenBank/DDBJ whole genome shotgun (WGS) entry which is preliminary data.</text>
</comment>
<protein>
    <submittedName>
        <fullName evidence="1">Uncharacterized protein</fullName>
    </submittedName>
</protein>
<dbReference type="EMBL" id="BTGU01001091">
    <property type="protein sequence ID" value="GMN70291.1"/>
    <property type="molecule type" value="Genomic_DNA"/>
</dbReference>
<dbReference type="Proteomes" id="UP001187192">
    <property type="component" value="Unassembled WGS sequence"/>
</dbReference>
<name>A0AA88EEK0_FICCA</name>
<keyword evidence="2" id="KW-1185">Reference proteome</keyword>
<evidence type="ECO:0000313" key="2">
    <source>
        <dbReference type="Proteomes" id="UP001187192"/>
    </source>
</evidence>
<evidence type="ECO:0000313" key="1">
    <source>
        <dbReference type="EMBL" id="GMN70291.1"/>
    </source>
</evidence>
<dbReference type="AlphaFoldDB" id="A0AA88EEK0"/>
<accession>A0AA88EEK0</accession>
<organism evidence="1 2">
    <name type="scientific">Ficus carica</name>
    <name type="common">Common fig</name>
    <dbReference type="NCBI Taxonomy" id="3494"/>
    <lineage>
        <taxon>Eukaryota</taxon>
        <taxon>Viridiplantae</taxon>
        <taxon>Streptophyta</taxon>
        <taxon>Embryophyta</taxon>
        <taxon>Tracheophyta</taxon>
        <taxon>Spermatophyta</taxon>
        <taxon>Magnoliopsida</taxon>
        <taxon>eudicotyledons</taxon>
        <taxon>Gunneridae</taxon>
        <taxon>Pentapetalae</taxon>
        <taxon>rosids</taxon>
        <taxon>fabids</taxon>
        <taxon>Rosales</taxon>
        <taxon>Moraceae</taxon>
        <taxon>Ficeae</taxon>
        <taxon>Ficus</taxon>
    </lineage>
</organism>